<evidence type="ECO:0000313" key="1">
    <source>
        <dbReference type="EMBL" id="VEL40106.1"/>
    </source>
</evidence>
<name>A0A448XMD3_9PLAT</name>
<gene>
    <name evidence="1" type="ORF">PXEA_LOCUS33546</name>
</gene>
<reference evidence="1" key="1">
    <citation type="submission" date="2018-11" db="EMBL/GenBank/DDBJ databases">
        <authorList>
            <consortium name="Pathogen Informatics"/>
        </authorList>
    </citation>
    <scope>NUCLEOTIDE SEQUENCE</scope>
</reference>
<evidence type="ECO:0000313" key="2">
    <source>
        <dbReference type="Proteomes" id="UP000784294"/>
    </source>
</evidence>
<comment type="caution">
    <text evidence="1">The sequence shown here is derived from an EMBL/GenBank/DDBJ whole genome shotgun (WGS) entry which is preliminary data.</text>
</comment>
<dbReference type="Proteomes" id="UP000784294">
    <property type="component" value="Unassembled WGS sequence"/>
</dbReference>
<dbReference type="EMBL" id="CAAALY010263704">
    <property type="protein sequence ID" value="VEL40106.1"/>
    <property type="molecule type" value="Genomic_DNA"/>
</dbReference>
<protein>
    <submittedName>
        <fullName evidence="1">Uncharacterized protein</fullName>
    </submittedName>
</protein>
<keyword evidence="2" id="KW-1185">Reference proteome</keyword>
<organism evidence="1 2">
    <name type="scientific">Protopolystoma xenopodis</name>
    <dbReference type="NCBI Taxonomy" id="117903"/>
    <lineage>
        <taxon>Eukaryota</taxon>
        <taxon>Metazoa</taxon>
        <taxon>Spiralia</taxon>
        <taxon>Lophotrochozoa</taxon>
        <taxon>Platyhelminthes</taxon>
        <taxon>Monogenea</taxon>
        <taxon>Polyopisthocotylea</taxon>
        <taxon>Polystomatidea</taxon>
        <taxon>Polystomatidae</taxon>
        <taxon>Protopolystoma</taxon>
    </lineage>
</organism>
<dbReference type="AlphaFoldDB" id="A0A448XMD3"/>
<accession>A0A448XMD3</accession>
<sequence>MERICAYKIKGAGMLRLRLSLLFQWPRSLPASRVSRSCYPNEGLEPVVEGRSFEVGWPMSVENWPFSELAWPNFFEAPLREAGQGGNFIESHQPPIEEAKGIGRWTPCPLANR</sequence>
<proteinExistence type="predicted"/>
<feature type="non-terminal residue" evidence="1">
    <location>
        <position position="113"/>
    </location>
</feature>